<evidence type="ECO:0000313" key="13">
    <source>
        <dbReference type="Proteomes" id="UP000826725"/>
    </source>
</evidence>
<evidence type="ECO:0000256" key="1">
    <source>
        <dbReference type="ARBA" id="ARBA00000085"/>
    </source>
</evidence>
<evidence type="ECO:0000256" key="3">
    <source>
        <dbReference type="ARBA" id="ARBA00022553"/>
    </source>
</evidence>
<dbReference type="Pfam" id="PF08448">
    <property type="entry name" value="PAS_4"/>
    <property type="match status" value="1"/>
</dbReference>
<keyword evidence="9" id="KW-0472">Membrane</keyword>
<dbReference type="Proteomes" id="UP000826725">
    <property type="component" value="Chromosome"/>
</dbReference>
<evidence type="ECO:0000256" key="9">
    <source>
        <dbReference type="SAM" id="Phobius"/>
    </source>
</evidence>
<evidence type="ECO:0000259" key="11">
    <source>
        <dbReference type="PROSITE" id="PS50113"/>
    </source>
</evidence>
<dbReference type="CDD" id="cd00130">
    <property type="entry name" value="PAS"/>
    <property type="match status" value="1"/>
</dbReference>
<dbReference type="GO" id="GO:0000155">
    <property type="term" value="F:phosphorelay sensor kinase activity"/>
    <property type="evidence" value="ECO:0007669"/>
    <property type="project" value="InterPro"/>
</dbReference>
<dbReference type="SMART" id="SM00387">
    <property type="entry name" value="HATPase_c"/>
    <property type="match status" value="1"/>
</dbReference>
<dbReference type="CDD" id="cd00082">
    <property type="entry name" value="HisKA"/>
    <property type="match status" value="1"/>
</dbReference>
<dbReference type="AlphaFoldDB" id="A0A8D5JDQ6"/>
<feature type="domain" description="PAC" evidence="11">
    <location>
        <begin position="303"/>
        <end position="355"/>
    </location>
</feature>
<reference evidence="12" key="1">
    <citation type="submission" date="2020-09" db="EMBL/GenBank/DDBJ databases">
        <title>Desulfogranum mesoprofundum gen. nov., sp. nov., a novel mesophilic, sulfate-reducing chemolithoautotroph isolated from a deep-sea hydrothermal vent chimney in the Suiyo Seamount.</title>
        <authorList>
            <person name="Hashimoto Y."/>
            <person name="Nakagawa S."/>
        </authorList>
    </citation>
    <scope>NUCLEOTIDE SEQUENCE</scope>
    <source>
        <strain evidence="12">KT2</strain>
    </source>
</reference>
<dbReference type="Pfam" id="PF00512">
    <property type="entry name" value="HisKA"/>
    <property type="match status" value="1"/>
</dbReference>
<dbReference type="InterPro" id="IPR000700">
    <property type="entry name" value="PAS-assoc_C"/>
</dbReference>
<keyword evidence="7" id="KW-0067">ATP-binding</keyword>
<gene>
    <name evidence="12" type="primary">zraS</name>
    <name evidence="12" type="ORF">DGMP_21210</name>
</gene>
<name>A0A8D5JDQ6_9BACT</name>
<evidence type="ECO:0000256" key="5">
    <source>
        <dbReference type="ARBA" id="ARBA00022741"/>
    </source>
</evidence>
<dbReference type="GO" id="GO:0005524">
    <property type="term" value="F:ATP binding"/>
    <property type="evidence" value="ECO:0007669"/>
    <property type="project" value="UniProtKB-KW"/>
</dbReference>
<evidence type="ECO:0000256" key="6">
    <source>
        <dbReference type="ARBA" id="ARBA00022777"/>
    </source>
</evidence>
<keyword evidence="4" id="KW-0808">Transferase</keyword>
<dbReference type="SMART" id="SM00388">
    <property type="entry name" value="HisKA"/>
    <property type="match status" value="1"/>
</dbReference>
<dbReference type="InterPro" id="IPR000014">
    <property type="entry name" value="PAS"/>
</dbReference>
<keyword evidence="13" id="KW-1185">Reference proteome</keyword>
<dbReference type="EMBL" id="AP024086">
    <property type="protein sequence ID" value="BCL61428.1"/>
    <property type="molecule type" value="Genomic_DNA"/>
</dbReference>
<dbReference type="PROSITE" id="PS50113">
    <property type="entry name" value="PAC"/>
    <property type="match status" value="1"/>
</dbReference>
<dbReference type="EC" id="2.7.13.3" evidence="2"/>
<dbReference type="KEGG" id="dbk:DGMP_21210"/>
<evidence type="ECO:0000256" key="8">
    <source>
        <dbReference type="ARBA" id="ARBA00023012"/>
    </source>
</evidence>
<dbReference type="PANTHER" id="PTHR43065:SF10">
    <property type="entry name" value="PEROXIDE STRESS-ACTIVATED HISTIDINE KINASE MAK3"/>
    <property type="match status" value="1"/>
</dbReference>
<proteinExistence type="predicted"/>
<evidence type="ECO:0000256" key="4">
    <source>
        <dbReference type="ARBA" id="ARBA00022679"/>
    </source>
</evidence>
<keyword evidence="8" id="KW-0902">Two-component regulatory system</keyword>
<dbReference type="PANTHER" id="PTHR43065">
    <property type="entry name" value="SENSOR HISTIDINE KINASE"/>
    <property type="match status" value="1"/>
</dbReference>
<dbReference type="InterPro" id="IPR003661">
    <property type="entry name" value="HisK_dim/P_dom"/>
</dbReference>
<dbReference type="RefSeq" id="WP_228853884.1">
    <property type="nucleotide sequence ID" value="NZ_AP024086.1"/>
</dbReference>
<keyword evidence="9" id="KW-0812">Transmembrane</keyword>
<comment type="catalytic activity">
    <reaction evidence="1">
        <text>ATP + protein L-histidine = ADP + protein N-phospho-L-histidine.</text>
        <dbReference type="EC" id="2.7.13.3"/>
    </reaction>
</comment>
<evidence type="ECO:0000259" key="10">
    <source>
        <dbReference type="PROSITE" id="PS50109"/>
    </source>
</evidence>
<dbReference type="InterPro" id="IPR013656">
    <property type="entry name" value="PAS_4"/>
</dbReference>
<dbReference type="InterPro" id="IPR003594">
    <property type="entry name" value="HATPase_dom"/>
</dbReference>
<feature type="domain" description="Histidine kinase" evidence="10">
    <location>
        <begin position="368"/>
        <end position="575"/>
    </location>
</feature>
<protein>
    <recommendedName>
        <fullName evidence="2">histidine kinase</fullName>
        <ecNumber evidence="2">2.7.13.3</ecNumber>
    </recommendedName>
</protein>
<dbReference type="PROSITE" id="PS50109">
    <property type="entry name" value="HIS_KIN"/>
    <property type="match status" value="1"/>
</dbReference>
<evidence type="ECO:0000256" key="2">
    <source>
        <dbReference type="ARBA" id="ARBA00012438"/>
    </source>
</evidence>
<dbReference type="Pfam" id="PF02518">
    <property type="entry name" value="HATPase_c"/>
    <property type="match status" value="1"/>
</dbReference>
<evidence type="ECO:0000313" key="12">
    <source>
        <dbReference type="EMBL" id="BCL61428.1"/>
    </source>
</evidence>
<dbReference type="InterPro" id="IPR005467">
    <property type="entry name" value="His_kinase_dom"/>
</dbReference>
<keyword evidence="5" id="KW-0547">Nucleotide-binding</keyword>
<feature type="transmembrane region" description="Helical" evidence="9">
    <location>
        <begin position="199"/>
        <end position="221"/>
    </location>
</feature>
<keyword evidence="6 12" id="KW-0418">Kinase</keyword>
<organism evidence="12 13">
    <name type="scientific">Desulfomarina profundi</name>
    <dbReference type="NCBI Taxonomy" id="2772557"/>
    <lineage>
        <taxon>Bacteria</taxon>
        <taxon>Pseudomonadati</taxon>
        <taxon>Thermodesulfobacteriota</taxon>
        <taxon>Desulfobulbia</taxon>
        <taxon>Desulfobulbales</taxon>
        <taxon>Desulfobulbaceae</taxon>
        <taxon>Desulfomarina</taxon>
    </lineage>
</organism>
<keyword evidence="3" id="KW-0597">Phosphoprotein</keyword>
<keyword evidence="9" id="KW-1133">Transmembrane helix</keyword>
<sequence>MSAILVTVVFTLAVMNYNREKKYMIKILNEKGASLIRTFEAGARTGMMGRFGTLPRLDTLIKETASQQDILYIAIVDSSGIILAHNISGKIGNHLMASGRSAELTPTTDVQWRLIGDSGRHQTFEVYKLFLPAFRQQNPMEHGTMNGPRDMGRMGSSCESSWMMGLPAEKIFNPENRPAIFIGMDATPFQEAIREDIKFTLILSFTLILLGMAGVVSLFWARNSTKSKKLLGDMRAFAYEMIATLPEGIIATDNQLKIRYINQVAADMLNIQTISSRGVSLNTVLPSTIVSLCNSSRTSGALIEDEVEIKHVDDRTFPASVIATNVLSDDGTFVGLMLIVKDLTQLKKLQMEVQRKDKLAAIGNLAAGVAHEVRNPLSSIKGYATYFKSLFEKDSENSRAADVLISETDRLNRVITELLELSKPSDVKLRKTALRPLLESTLRLIQHEAQSSNVQVDLEINDEVTFAFLDPDRFTQVMVNIYVNSIQAMVDGGILNLNVSADQNHITISVSDTGPGLKKEIARKMFDPYFTTKTKGTGLGLSIAQKIVEAHHGTIRVDSREGKGTSVIISLPARVE</sequence>
<accession>A0A8D5JDQ6</accession>
<evidence type="ECO:0000256" key="7">
    <source>
        <dbReference type="ARBA" id="ARBA00022840"/>
    </source>
</evidence>